<dbReference type="SUPFAM" id="SSF81653">
    <property type="entry name" value="Calcium ATPase, transduction domain A"/>
    <property type="match status" value="1"/>
</dbReference>
<dbReference type="GO" id="GO:0005886">
    <property type="term" value="C:plasma membrane"/>
    <property type="evidence" value="ECO:0007669"/>
    <property type="project" value="TreeGrafter"/>
</dbReference>
<evidence type="ECO:0000256" key="13">
    <source>
        <dbReference type="ARBA" id="ARBA00022989"/>
    </source>
</evidence>
<dbReference type="Gene3D" id="3.40.50.1000">
    <property type="entry name" value="HAD superfamily/HAD-like"/>
    <property type="match status" value="1"/>
</dbReference>
<dbReference type="Pfam" id="PF00689">
    <property type="entry name" value="Cation_ATPase_C"/>
    <property type="match status" value="1"/>
</dbReference>
<dbReference type="InterPro" id="IPR001757">
    <property type="entry name" value="P_typ_ATPase"/>
</dbReference>
<comment type="similarity">
    <text evidence="2 19">Belongs to the cation transport ATPase (P-type) (TC 3.A.3) family. Type IIB subfamily.</text>
</comment>
<dbReference type="SFLD" id="SFLDS00003">
    <property type="entry name" value="Haloacid_Dehalogenase"/>
    <property type="match status" value="1"/>
</dbReference>
<dbReference type="GO" id="GO:0005388">
    <property type="term" value="F:P-type calcium transporter activity"/>
    <property type="evidence" value="ECO:0007669"/>
    <property type="project" value="UniProtKB-EC"/>
</dbReference>
<dbReference type="InterPro" id="IPR023299">
    <property type="entry name" value="ATPase_P-typ_cyto_dom_N"/>
</dbReference>
<dbReference type="NCBIfam" id="TIGR01494">
    <property type="entry name" value="ATPase_P-type"/>
    <property type="match status" value="3"/>
</dbReference>
<keyword evidence="6" id="KW-0479">Metal-binding</keyword>
<dbReference type="PROSITE" id="PS50003">
    <property type="entry name" value="PH_DOMAIN"/>
    <property type="match status" value="1"/>
</dbReference>
<dbReference type="Pfam" id="PF00690">
    <property type="entry name" value="Cation_ATPase_N"/>
    <property type="match status" value="1"/>
</dbReference>
<feature type="transmembrane region" description="Helical" evidence="19">
    <location>
        <begin position="837"/>
        <end position="857"/>
    </location>
</feature>
<keyword evidence="11" id="KW-0112">Calmodulin-binding</keyword>
<organism evidence="21 22">
    <name type="scientific">Quercus suber</name>
    <name type="common">Cork oak</name>
    <dbReference type="NCBI Taxonomy" id="58331"/>
    <lineage>
        <taxon>Eukaryota</taxon>
        <taxon>Viridiplantae</taxon>
        <taxon>Streptophyta</taxon>
        <taxon>Embryophyta</taxon>
        <taxon>Tracheophyta</taxon>
        <taxon>Spermatophyta</taxon>
        <taxon>Magnoliopsida</taxon>
        <taxon>eudicotyledons</taxon>
        <taxon>Gunneridae</taxon>
        <taxon>Pentapetalae</taxon>
        <taxon>rosids</taxon>
        <taxon>fabids</taxon>
        <taxon>Fagales</taxon>
        <taxon>Fagaceae</taxon>
        <taxon>Quercus</taxon>
    </lineage>
</organism>
<comment type="caution">
    <text evidence="21">The sequence shown here is derived from an EMBL/GenBank/DDBJ whole genome shotgun (WGS) entry which is preliminary data.</text>
</comment>
<evidence type="ECO:0000259" key="20">
    <source>
        <dbReference type="PROSITE" id="PS50003"/>
    </source>
</evidence>
<evidence type="ECO:0000256" key="14">
    <source>
        <dbReference type="ARBA" id="ARBA00022990"/>
    </source>
</evidence>
<dbReference type="PANTHER" id="PTHR24093">
    <property type="entry name" value="CATION TRANSPORTING ATPASE"/>
    <property type="match status" value="1"/>
</dbReference>
<evidence type="ECO:0000256" key="11">
    <source>
        <dbReference type="ARBA" id="ARBA00022860"/>
    </source>
</evidence>
<dbReference type="CDD" id="cd02081">
    <property type="entry name" value="P-type_ATPase_Ca_PMCA-like"/>
    <property type="match status" value="1"/>
</dbReference>
<gene>
    <name evidence="21" type="primary">ACA12_2</name>
    <name evidence="21" type="ORF">CFP56_008841</name>
</gene>
<dbReference type="InterPro" id="IPR004014">
    <property type="entry name" value="ATPase_P-typ_cation-transptr_N"/>
</dbReference>
<comment type="function">
    <text evidence="19">Catalyzes the hydrolysis of ATP coupled with the transport of calcium.</text>
</comment>
<keyword evidence="13 19" id="KW-1133">Transmembrane helix</keyword>
<dbReference type="InterPro" id="IPR036412">
    <property type="entry name" value="HAD-like_sf"/>
</dbReference>
<feature type="transmembrane region" description="Helical" evidence="19">
    <location>
        <begin position="156"/>
        <end position="173"/>
    </location>
</feature>
<dbReference type="SUPFAM" id="SSF81665">
    <property type="entry name" value="Calcium ATPase, transmembrane domain M"/>
    <property type="match status" value="1"/>
</dbReference>
<dbReference type="Pfam" id="PF13246">
    <property type="entry name" value="Cation_ATPase"/>
    <property type="match status" value="1"/>
</dbReference>
<dbReference type="InterPro" id="IPR001849">
    <property type="entry name" value="PH_domain"/>
</dbReference>
<dbReference type="InterPro" id="IPR044492">
    <property type="entry name" value="P_typ_ATPase_HD_dom"/>
</dbReference>
<dbReference type="SUPFAM" id="SSF56784">
    <property type="entry name" value="HAD-like"/>
    <property type="match status" value="1"/>
</dbReference>
<sequence length="993" mass="109572">MPTFKILEILEQIQYLLRAPNSLSEPKKRWLSAFVSIYYSRSSLPKKNNAKIITPSPSFISLDLIPDTRWKTDQSSLNKIYQSSLTELVKEKNIEKLQIVGGVDGVASSLETNVECGIHGNVEDIAHRREAFGSNTYKRPPTKSFFHFVVEAFKDLTILILLGSAVLSLVFGIKENGIKEGWYDGGSIFVAIFLVIAVSAISNFRQNRQFDKLSKVSNNIQIEVVRAGRRQQISIFEIVVGDVICLKIGDQVPADGLFLDGHSLQVDESSMTGESDHVEVNCSHPFLFSGTKVVDGYARMLVTSVGMNTIWGEMMSLISRDTNEQTPLQVRLNRLTSSIGKVGLAVAFLVLVVLLVRYFTGNTEDENGNKEFNGSSTKVNDILNAVVGIVAAAVTIVVVAIPEGLPLAVTLTLAYSMKRMMVDQAMVRKLSACETMGSATTICTDKTGTLTLNKMKVTKFWLGKESFVPATYSSIAPYFLKLLQEGVALNTTGSVYKPASGSEIEFSGSPTEQAILSWAVLELSMEMEQLMQSCKILYVEAFNSQKKRSGVLMRRNADNTIHVHWKGAAEMILKMCSSYYDASGIMKDLDNGDKMKFEQIIQGMAASSLRCIAFAHKQVSEEDQEHDSEQKKIEEEGLTLLGLVGIKDPCRPGVKKAVEDCQNAGVNIKMITGDNVFTAKAIATECGILRFDQDMSGAVVEGVEFRNYTPEERMERVDKICVMARSSPLDKLLMVECLKQKGHVVAVTGDGTNDAPALKEADVGLSMGIQGTEVAKESSDIVILDDNFASVATVLRWGRCVYNNIQKFIQFQLTVNVAALVINFVAAVSAGKVPLTAVQLLWVNLIMDTLGALALATEKPTEELMTKPPVGRTEPLITNIMWRNLLAQSLYQIIVLLTLQFKGESIFGVTEKVNDTLIFNTFVLCQVFNEFNARKLEKKNVFKGIHRNKLFLGIIAITIVLQVVMVEFLKKFADTERLNWGQWGVCIGIGIKA</sequence>
<keyword evidence="5 19" id="KW-0812">Transmembrane</keyword>
<dbReference type="InterPro" id="IPR023298">
    <property type="entry name" value="ATPase_P-typ_TM_dom_sf"/>
</dbReference>
<dbReference type="InterPro" id="IPR006408">
    <property type="entry name" value="P-type_ATPase_IIB"/>
</dbReference>
<dbReference type="Gene3D" id="1.20.1110.10">
    <property type="entry name" value="Calcium-transporting ATPase, transmembrane domain"/>
    <property type="match status" value="1"/>
</dbReference>
<keyword evidence="7 19" id="KW-0547">Nucleotide-binding</keyword>
<evidence type="ECO:0000256" key="7">
    <source>
        <dbReference type="ARBA" id="ARBA00022741"/>
    </source>
</evidence>
<keyword evidence="10" id="KW-0460">Magnesium</keyword>
<keyword evidence="14" id="KW-0007">Acetylation</keyword>
<evidence type="ECO:0000256" key="4">
    <source>
        <dbReference type="ARBA" id="ARBA00022568"/>
    </source>
</evidence>
<keyword evidence="12" id="KW-1278">Translocase</keyword>
<keyword evidence="3 19" id="KW-0813">Transport</keyword>
<dbReference type="GO" id="GO:0016887">
    <property type="term" value="F:ATP hydrolysis activity"/>
    <property type="evidence" value="ECO:0007669"/>
    <property type="project" value="InterPro"/>
</dbReference>
<evidence type="ECO:0000256" key="9">
    <source>
        <dbReference type="ARBA" id="ARBA00022840"/>
    </source>
</evidence>
<keyword evidence="9 19" id="KW-0067">ATP-binding</keyword>
<feature type="transmembrane region" description="Helical" evidence="19">
    <location>
        <begin position="382"/>
        <end position="415"/>
    </location>
</feature>
<dbReference type="GO" id="GO:0005524">
    <property type="term" value="F:ATP binding"/>
    <property type="evidence" value="ECO:0007669"/>
    <property type="project" value="UniProtKB-KW"/>
</dbReference>
<dbReference type="FunFam" id="3.40.50.1000:FF:000018">
    <property type="entry name" value="Calcium-transporting ATPase"/>
    <property type="match status" value="1"/>
</dbReference>
<dbReference type="EC" id="7.2.2.10" evidence="19"/>
<dbReference type="FunFam" id="1.20.1110.10:FF:000039">
    <property type="entry name" value="Calcium-transporting ATPase"/>
    <property type="match status" value="1"/>
</dbReference>
<keyword evidence="4 19" id="KW-0109">Calcium transport</keyword>
<evidence type="ECO:0000313" key="22">
    <source>
        <dbReference type="Proteomes" id="UP000237347"/>
    </source>
</evidence>
<evidence type="ECO:0000256" key="8">
    <source>
        <dbReference type="ARBA" id="ARBA00022837"/>
    </source>
</evidence>
<evidence type="ECO:0000256" key="15">
    <source>
        <dbReference type="ARBA" id="ARBA00023065"/>
    </source>
</evidence>
<dbReference type="NCBIfam" id="TIGR01517">
    <property type="entry name" value="ATPase-IIB_Ca"/>
    <property type="match status" value="1"/>
</dbReference>
<dbReference type="InterPro" id="IPR006068">
    <property type="entry name" value="ATPase_P-typ_cation-transptr_C"/>
</dbReference>
<reference evidence="21 22" key="1">
    <citation type="journal article" date="2018" name="Sci. Data">
        <title>The draft genome sequence of cork oak.</title>
        <authorList>
            <person name="Ramos A.M."/>
            <person name="Usie A."/>
            <person name="Barbosa P."/>
            <person name="Barros P.M."/>
            <person name="Capote T."/>
            <person name="Chaves I."/>
            <person name="Simoes F."/>
            <person name="Abreu I."/>
            <person name="Carrasquinho I."/>
            <person name="Faro C."/>
            <person name="Guimaraes J.B."/>
            <person name="Mendonca D."/>
            <person name="Nobrega F."/>
            <person name="Rodrigues L."/>
            <person name="Saibo N.J.M."/>
            <person name="Varela M.C."/>
            <person name="Egas C."/>
            <person name="Matos J."/>
            <person name="Miguel C.M."/>
            <person name="Oliveira M.M."/>
            <person name="Ricardo C.P."/>
            <person name="Goncalves S."/>
        </authorList>
    </citation>
    <scope>NUCLEOTIDE SEQUENCE [LARGE SCALE GENOMIC DNA]</scope>
    <source>
        <strain evidence="22">cv. HL8</strain>
    </source>
</reference>
<dbReference type="GO" id="GO:0005516">
    <property type="term" value="F:calmodulin binding"/>
    <property type="evidence" value="ECO:0007669"/>
    <property type="project" value="UniProtKB-KW"/>
</dbReference>
<proteinExistence type="inferred from homology"/>
<evidence type="ECO:0000256" key="17">
    <source>
        <dbReference type="ARBA" id="ARBA00048694"/>
    </source>
</evidence>
<dbReference type="Pfam" id="PF00122">
    <property type="entry name" value="E1-E2_ATPase"/>
    <property type="match status" value="1"/>
</dbReference>
<feature type="transmembrane region" description="Helical" evidence="19">
    <location>
        <begin position="185"/>
        <end position="204"/>
    </location>
</feature>
<evidence type="ECO:0000256" key="5">
    <source>
        <dbReference type="ARBA" id="ARBA00022692"/>
    </source>
</evidence>
<evidence type="ECO:0000256" key="18">
    <source>
        <dbReference type="ARBA" id="ARBA00053300"/>
    </source>
</evidence>
<dbReference type="InterPro" id="IPR008250">
    <property type="entry name" value="ATPase_P-typ_transduc_dom_A_sf"/>
</dbReference>
<evidence type="ECO:0000256" key="1">
    <source>
        <dbReference type="ARBA" id="ARBA00004141"/>
    </source>
</evidence>
<dbReference type="PANTHER" id="PTHR24093:SF434">
    <property type="entry name" value="CALCIUM-TRANSPORTING ATPASE 13, PLASMA MEMBRANE-TYPE-RELATED"/>
    <property type="match status" value="1"/>
</dbReference>
<evidence type="ECO:0000256" key="12">
    <source>
        <dbReference type="ARBA" id="ARBA00022967"/>
    </source>
</evidence>
<evidence type="ECO:0000256" key="10">
    <source>
        <dbReference type="ARBA" id="ARBA00022842"/>
    </source>
</evidence>
<comment type="caution">
    <text evidence="19">Lacks conserved residue(s) required for the propagation of feature annotation.</text>
</comment>
<feature type="transmembrane region" description="Helical" evidence="19">
    <location>
        <begin position="813"/>
        <end position="831"/>
    </location>
</feature>
<dbReference type="FunFam" id="2.70.150.10:FF:000006">
    <property type="entry name" value="Calcium-transporting ATPase"/>
    <property type="match status" value="1"/>
</dbReference>
<comment type="subcellular location">
    <subcellularLocation>
        <location evidence="1 19">Membrane</location>
        <topology evidence="1 19">Multi-pass membrane protein</topology>
    </subcellularLocation>
</comment>
<dbReference type="InterPro" id="IPR018303">
    <property type="entry name" value="ATPase_P-typ_P_site"/>
</dbReference>
<dbReference type="GO" id="GO:0046872">
    <property type="term" value="F:metal ion binding"/>
    <property type="evidence" value="ECO:0007669"/>
    <property type="project" value="UniProtKB-KW"/>
</dbReference>
<dbReference type="PRINTS" id="PR00119">
    <property type="entry name" value="CATATPASE"/>
</dbReference>
<accession>A0AAW0L5V6</accession>
<dbReference type="SMART" id="SM00831">
    <property type="entry name" value="Cation_ATPase_N"/>
    <property type="match status" value="1"/>
</dbReference>
<dbReference type="AlphaFoldDB" id="A0AAW0L5V6"/>
<keyword evidence="15 19" id="KW-0406">Ion transport</keyword>
<keyword evidence="16 19" id="KW-0472">Membrane</keyword>
<comment type="function">
    <text evidence="18">This magnesium-dependent enzyme catalyzes the hydrolysis of ATP coupled with the translocation of calcium from the cytosol out of the cell or into organelles.</text>
</comment>
<dbReference type="FunFam" id="3.40.1110.10:FF:000013">
    <property type="entry name" value="Calcium-transporting ATPase"/>
    <property type="match status" value="1"/>
</dbReference>
<dbReference type="InterPro" id="IPR059000">
    <property type="entry name" value="ATPase_P-type_domA"/>
</dbReference>
<dbReference type="InterPro" id="IPR023214">
    <property type="entry name" value="HAD_sf"/>
</dbReference>
<dbReference type="PROSITE" id="PS00154">
    <property type="entry name" value="ATPASE_E1_E2"/>
    <property type="match status" value="1"/>
</dbReference>
<dbReference type="SFLD" id="SFLDF00027">
    <property type="entry name" value="p-type_atpase"/>
    <property type="match status" value="1"/>
</dbReference>
<evidence type="ECO:0000256" key="3">
    <source>
        <dbReference type="ARBA" id="ARBA00022448"/>
    </source>
</evidence>
<name>A0AAW0L5V6_QUESU</name>
<protein>
    <recommendedName>
        <fullName evidence="19">Calcium-transporting ATPase</fullName>
        <ecNumber evidence="19">7.2.2.10</ecNumber>
    </recommendedName>
</protein>
<keyword evidence="22" id="KW-1185">Reference proteome</keyword>
<dbReference type="Gene3D" id="2.70.150.10">
    <property type="entry name" value="Calcium-transporting ATPase, cytoplasmic transduction domain A"/>
    <property type="match status" value="1"/>
</dbReference>
<dbReference type="SFLD" id="SFLDG00002">
    <property type="entry name" value="C1.7:_P-type_atpase_like"/>
    <property type="match status" value="1"/>
</dbReference>
<feature type="transmembrane region" description="Helical" evidence="19">
    <location>
        <begin position="950"/>
        <end position="969"/>
    </location>
</feature>
<dbReference type="Proteomes" id="UP000237347">
    <property type="component" value="Unassembled WGS sequence"/>
</dbReference>
<evidence type="ECO:0000256" key="16">
    <source>
        <dbReference type="ARBA" id="ARBA00023136"/>
    </source>
</evidence>
<feature type="domain" description="PH" evidence="20">
    <location>
        <begin position="1"/>
        <end position="39"/>
    </location>
</feature>
<evidence type="ECO:0000256" key="6">
    <source>
        <dbReference type="ARBA" id="ARBA00022723"/>
    </source>
</evidence>
<dbReference type="EMBL" id="PKMF04000164">
    <property type="protein sequence ID" value="KAK7845863.1"/>
    <property type="molecule type" value="Genomic_DNA"/>
</dbReference>
<evidence type="ECO:0000256" key="19">
    <source>
        <dbReference type="RuleBase" id="RU361146"/>
    </source>
</evidence>
<keyword evidence="8 19" id="KW-0106">Calcium</keyword>
<evidence type="ECO:0000256" key="2">
    <source>
        <dbReference type="ARBA" id="ARBA00006124"/>
    </source>
</evidence>
<dbReference type="SUPFAM" id="SSF81660">
    <property type="entry name" value="Metal cation-transporting ATPase, ATP-binding domain N"/>
    <property type="match status" value="1"/>
</dbReference>
<dbReference type="PRINTS" id="PR00120">
    <property type="entry name" value="HATPASE"/>
</dbReference>
<comment type="catalytic activity">
    <reaction evidence="17 19">
        <text>Ca(2+)(in) + ATP + H2O = Ca(2+)(out) + ADP + phosphate + H(+)</text>
        <dbReference type="Rhea" id="RHEA:18105"/>
        <dbReference type="ChEBI" id="CHEBI:15377"/>
        <dbReference type="ChEBI" id="CHEBI:15378"/>
        <dbReference type="ChEBI" id="CHEBI:29108"/>
        <dbReference type="ChEBI" id="CHEBI:30616"/>
        <dbReference type="ChEBI" id="CHEBI:43474"/>
        <dbReference type="ChEBI" id="CHEBI:456216"/>
        <dbReference type="EC" id="7.2.2.10"/>
    </reaction>
</comment>
<feature type="transmembrane region" description="Helical" evidence="19">
    <location>
        <begin position="342"/>
        <end position="360"/>
    </location>
</feature>
<evidence type="ECO:0000313" key="21">
    <source>
        <dbReference type="EMBL" id="KAK7845863.1"/>
    </source>
</evidence>
<dbReference type="Gene3D" id="3.40.1110.10">
    <property type="entry name" value="Calcium-transporting ATPase, cytoplasmic domain N"/>
    <property type="match status" value="1"/>
</dbReference>